<feature type="chain" id="PRO_5035721107" description="Immunoglobulin subtype domain-containing protein" evidence="11">
    <location>
        <begin position="28"/>
        <end position="275"/>
    </location>
</feature>
<evidence type="ECO:0000313" key="12">
    <source>
        <dbReference type="EMBL" id="KAG9281424.1"/>
    </source>
</evidence>
<keyword evidence="10" id="KW-0393">Immunoglobulin domain</keyword>
<keyword evidence="3" id="KW-0812">Transmembrane</keyword>
<dbReference type="InterPro" id="IPR051713">
    <property type="entry name" value="T-cell_Activation_Regulation"/>
</dbReference>
<feature type="signal peptide" evidence="11">
    <location>
        <begin position="1"/>
        <end position="27"/>
    </location>
</feature>
<keyword evidence="5" id="KW-1133">Transmembrane helix</keyword>
<keyword evidence="4 11" id="KW-0732">Signal</keyword>
<dbReference type="Proteomes" id="UP000752171">
    <property type="component" value="Unassembled WGS sequence"/>
</dbReference>
<dbReference type="Gene3D" id="2.60.40.10">
    <property type="entry name" value="Immunoglobulins"/>
    <property type="match status" value="1"/>
</dbReference>
<dbReference type="GO" id="GO:0042102">
    <property type="term" value="P:positive regulation of T cell proliferation"/>
    <property type="evidence" value="ECO:0007669"/>
    <property type="project" value="TreeGrafter"/>
</dbReference>
<dbReference type="InterPro" id="IPR036179">
    <property type="entry name" value="Ig-like_dom_sf"/>
</dbReference>
<evidence type="ECO:0000256" key="7">
    <source>
        <dbReference type="ARBA" id="ARBA00023157"/>
    </source>
</evidence>
<name>A0A8T2ME20_ASTMX</name>
<evidence type="ECO:0000313" key="13">
    <source>
        <dbReference type="Proteomes" id="UP000752171"/>
    </source>
</evidence>
<accession>A0A8T2ME20</accession>
<comment type="caution">
    <text evidence="12">The sequence shown here is derived from an EMBL/GenBank/DDBJ whole genome shotgun (WGS) entry which is preliminary data.</text>
</comment>
<dbReference type="EMBL" id="JAICCE010000002">
    <property type="protein sequence ID" value="KAG9281424.1"/>
    <property type="molecule type" value="Genomic_DNA"/>
</dbReference>
<evidence type="ECO:0000256" key="10">
    <source>
        <dbReference type="ARBA" id="ARBA00023319"/>
    </source>
</evidence>
<evidence type="ECO:0008006" key="14">
    <source>
        <dbReference type="Google" id="ProtNLM"/>
    </source>
</evidence>
<sequence length="275" mass="30681">MGARRSISCRACTVTVTWFCLLVRVGSSPLSSVVHTWSGVGLQAVLPCTWGTQVSDRPRSPYIQWETLTHTVFERMGERMFQGESFRNRVDVPLEILDEGNCSLFFRDVQFSDAGIYESYLVVGENQVQRRIFLQSVQLLVFDHKLEQRVEAGKDLVLDLYTAHAHTLVFESVITPGWAELWQKGKARNRDSRLQENEDSLVIRGVQPGDSGTYRVVDSDGLALSTVKITVTDPVPTKSTVVQEKQLSVGSGGVVSPVLDVTLSAMLWTLVMFVL</sequence>
<evidence type="ECO:0000256" key="3">
    <source>
        <dbReference type="ARBA" id="ARBA00022692"/>
    </source>
</evidence>
<evidence type="ECO:0000256" key="4">
    <source>
        <dbReference type="ARBA" id="ARBA00022729"/>
    </source>
</evidence>
<evidence type="ECO:0000256" key="2">
    <source>
        <dbReference type="ARBA" id="ARBA00022475"/>
    </source>
</evidence>
<dbReference type="GO" id="GO:0031295">
    <property type="term" value="P:T cell costimulation"/>
    <property type="evidence" value="ECO:0007669"/>
    <property type="project" value="TreeGrafter"/>
</dbReference>
<dbReference type="GO" id="GO:0042130">
    <property type="term" value="P:negative regulation of T cell proliferation"/>
    <property type="evidence" value="ECO:0007669"/>
    <property type="project" value="TreeGrafter"/>
</dbReference>
<evidence type="ECO:0000256" key="9">
    <source>
        <dbReference type="ARBA" id="ARBA00023180"/>
    </source>
</evidence>
<protein>
    <recommendedName>
        <fullName evidence="14">Immunoglobulin subtype domain-containing protein</fullName>
    </recommendedName>
</protein>
<dbReference type="SUPFAM" id="SSF48726">
    <property type="entry name" value="Immunoglobulin"/>
    <property type="match status" value="2"/>
</dbReference>
<dbReference type="GO" id="GO:0007166">
    <property type="term" value="P:cell surface receptor signaling pathway"/>
    <property type="evidence" value="ECO:0007669"/>
    <property type="project" value="TreeGrafter"/>
</dbReference>
<keyword evidence="6" id="KW-0472">Membrane</keyword>
<dbReference type="AlphaFoldDB" id="A0A8T2ME20"/>
<comment type="subcellular location">
    <subcellularLocation>
        <location evidence="1">Cell membrane</location>
        <topology evidence="1">Single-pass type I membrane protein</topology>
    </subcellularLocation>
</comment>
<dbReference type="InterPro" id="IPR013783">
    <property type="entry name" value="Ig-like_fold"/>
</dbReference>
<evidence type="ECO:0000256" key="5">
    <source>
        <dbReference type="ARBA" id="ARBA00022989"/>
    </source>
</evidence>
<dbReference type="GO" id="GO:0009897">
    <property type="term" value="C:external side of plasma membrane"/>
    <property type="evidence" value="ECO:0007669"/>
    <property type="project" value="TreeGrafter"/>
</dbReference>
<evidence type="ECO:0000256" key="6">
    <source>
        <dbReference type="ARBA" id="ARBA00023136"/>
    </source>
</evidence>
<keyword evidence="7" id="KW-1015">Disulfide bond</keyword>
<dbReference type="PANTHER" id="PTHR25466">
    <property type="entry name" value="T-LYMPHOCYTE ACTIVATION ANTIGEN"/>
    <property type="match status" value="1"/>
</dbReference>
<evidence type="ECO:0000256" key="1">
    <source>
        <dbReference type="ARBA" id="ARBA00004251"/>
    </source>
</evidence>
<evidence type="ECO:0000256" key="11">
    <source>
        <dbReference type="SAM" id="SignalP"/>
    </source>
</evidence>
<reference evidence="12 13" key="1">
    <citation type="submission" date="2021-07" db="EMBL/GenBank/DDBJ databases">
        <authorList>
            <person name="Imarazene B."/>
            <person name="Zahm M."/>
            <person name="Klopp C."/>
            <person name="Cabau C."/>
            <person name="Beille S."/>
            <person name="Jouanno E."/>
            <person name="Castinel A."/>
            <person name="Lluch J."/>
            <person name="Gil L."/>
            <person name="Kuchtly C."/>
            <person name="Lopez Roques C."/>
            <person name="Donnadieu C."/>
            <person name="Parrinello H."/>
            <person name="Journot L."/>
            <person name="Du K."/>
            <person name="Schartl M."/>
            <person name="Retaux S."/>
            <person name="Guiguen Y."/>
        </authorList>
    </citation>
    <scope>NUCLEOTIDE SEQUENCE [LARGE SCALE GENOMIC DNA]</scope>
    <source>
        <strain evidence="12">Pach_M1</strain>
        <tissue evidence="12">Testis</tissue>
    </source>
</reference>
<keyword evidence="8" id="KW-0675">Receptor</keyword>
<evidence type="ECO:0000256" key="8">
    <source>
        <dbReference type="ARBA" id="ARBA00023170"/>
    </source>
</evidence>
<dbReference type="GO" id="GO:0006955">
    <property type="term" value="P:immune response"/>
    <property type="evidence" value="ECO:0007669"/>
    <property type="project" value="TreeGrafter"/>
</dbReference>
<keyword evidence="2" id="KW-1003">Cell membrane</keyword>
<keyword evidence="9" id="KW-0325">Glycoprotein</keyword>
<dbReference type="PANTHER" id="PTHR25466:SF11">
    <property type="entry name" value="GALECTIN 17-RELATED"/>
    <property type="match status" value="1"/>
</dbReference>
<proteinExistence type="predicted"/>
<dbReference type="GO" id="GO:0071222">
    <property type="term" value="P:cellular response to lipopolysaccharide"/>
    <property type="evidence" value="ECO:0007669"/>
    <property type="project" value="TreeGrafter"/>
</dbReference>
<organism evidence="12 13">
    <name type="scientific">Astyanax mexicanus</name>
    <name type="common">Blind cave fish</name>
    <name type="synonym">Astyanax fasciatus mexicanus</name>
    <dbReference type="NCBI Taxonomy" id="7994"/>
    <lineage>
        <taxon>Eukaryota</taxon>
        <taxon>Metazoa</taxon>
        <taxon>Chordata</taxon>
        <taxon>Craniata</taxon>
        <taxon>Vertebrata</taxon>
        <taxon>Euteleostomi</taxon>
        <taxon>Actinopterygii</taxon>
        <taxon>Neopterygii</taxon>
        <taxon>Teleostei</taxon>
        <taxon>Ostariophysi</taxon>
        <taxon>Characiformes</taxon>
        <taxon>Characoidei</taxon>
        <taxon>Acestrorhamphidae</taxon>
        <taxon>Acestrorhamphinae</taxon>
        <taxon>Astyanax</taxon>
    </lineage>
</organism>
<gene>
    <name evidence="12" type="ORF">AMEX_G4260</name>
</gene>